<dbReference type="PANTHER" id="PTHR46406:SF1">
    <property type="entry name" value="NITRIC OXIDE-ASSOCIATED PROTEIN 1"/>
    <property type="match status" value="1"/>
</dbReference>
<name>A0ABY7FKH4_MYAAR</name>
<dbReference type="InterPro" id="IPR052807">
    <property type="entry name" value="Mito_transl_resp_regulator"/>
</dbReference>
<dbReference type="InterPro" id="IPR027417">
    <property type="entry name" value="P-loop_NTPase"/>
</dbReference>
<dbReference type="EMBL" id="CP111023">
    <property type="protein sequence ID" value="WAR21379.1"/>
    <property type="molecule type" value="Genomic_DNA"/>
</dbReference>
<dbReference type="SUPFAM" id="SSF52540">
    <property type="entry name" value="P-loop containing nucleoside triphosphate hydrolases"/>
    <property type="match status" value="1"/>
</dbReference>
<dbReference type="Gene3D" id="3.40.50.300">
    <property type="entry name" value="P-loop containing nucleotide triphosphate hydrolases"/>
    <property type="match status" value="1"/>
</dbReference>
<dbReference type="Pfam" id="PF01926">
    <property type="entry name" value="MMR_HSR1"/>
    <property type="match status" value="1"/>
</dbReference>
<dbReference type="Proteomes" id="UP001164746">
    <property type="component" value="Chromosome 12"/>
</dbReference>
<organism evidence="2 3">
    <name type="scientific">Mya arenaria</name>
    <name type="common">Soft-shell clam</name>
    <dbReference type="NCBI Taxonomy" id="6604"/>
    <lineage>
        <taxon>Eukaryota</taxon>
        <taxon>Metazoa</taxon>
        <taxon>Spiralia</taxon>
        <taxon>Lophotrochozoa</taxon>
        <taxon>Mollusca</taxon>
        <taxon>Bivalvia</taxon>
        <taxon>Autobranchia</taxon>
        <taxon>Heteroconchia</taxon>
        <taxon>Euheterodonta</taxon>
        <taxon>Imparidentia</taxon>
        <taxon>Neoheterodontei</taxon>
        <taxon>Myida</taxon>
        <taxon>Myoidea</taxon>
        <taxon>Myidae</taxon>
        <taxon>Mya</taxon>
    </lineage>
</organism>
<protein>
    <submittedName>
        <fullName evidence="2">NOA1-like protein</fullName>
    </submittedName>
</protein>
<evidence type="ECO:0000313" key="2">
    <source>
        <dbReference type="EMBL" id="WAR21379.1"/>
    </source>
</evidence>
<keyword evidence="3" id="KW-1185">Reference proteome</keyword>
<feature type="domain" description="G" evidence="1">
    <location>
        <begin position="5"/>
        <end position="56"/>
    </location>
</feature>
<evidence type="ECO:0000313" key="3">
    <source>
        <dbReference type="Proteomes" id="UP001164746"/>
    </source>
</evidence>
<dbReference type="InterPro" id="IPR006073">
    <property type="entry name" value="GTP-bd"/>
</dbReference>
<proteinExistence type="predicted"/>
<accession>A0ABY7FKH4</accession>
<evidence type="ECO:0000259" key="1">
    <source>
        <dbReference type="Pfam" id="PF01926"/>
    </source>
</evidence>
<gene>
    <name evidence="2" type="ORF">MAR_015353</name>
</gene>
<sequence>MPGNVYVVGITNSGKSSLFNKFLDSDYCKHSCRDVVQRATVSRLPGTTLNVLGFPIMRARKRYMAHRIQRLLAEREMEKELAVARKEKLKREGRSRNATLIGNVGKTEFRSETALEEWVEKYASTGNTFATYSLDNLQDVDESDQVQEKAESWLTARKLVHNEEFPDSCWCYDTPGIVTDQQVTNHLNQTELRHILKRKVIHPRTYVMAPGDTMFVTGLTRIDYLQVPVGDEDRLNKLSSLCGTEFTMETEDANFASADLQLSSL</sequence>
<reference evidence="2" key="1">
    <citation type="submission" date="2022-11" db="EMBL/GenBank/DDBJ databases">
        <title>Centuries of genome instability and evolution in soft-shell clam transmissible cancer (bioRxiv).</title>
        <authorList>
            <person name="Hart S.F.M."/>
            <person name="Yonemitsu M.A."/>
            <person name="Giersch R.M."/>
            <person name="Beal B.F."/>
            <person name="Arriagada G."/>
            <person name="Davis B.W."/>
            <person name="Ostrander E.A."/>
            <person name="Goff S.P."/>
            <person name="Metzger M.J."/>
        </authorList>
    </citation>
    <scope>NUCLEOTIDE SEQUENCE</scope>
    <source>
        <strain evidence="2">MELC-2E11</strain>
        <tissue evidence="2">Siphon/mantle</tissue>
    </source>
</reference>
<dbReference type="PANTHER" id="PTHR46406">
    <property type="entry name" value="NITRIC OXIDE-ASSOCIATED PROTEIN 1"/>
    <property type="match status" value="1"/>
</dbReference>
<feature type="non-terminal residue" evidence="2">
    <location>
        <position position="1"/>
    </location>
</feature>